<protein>
    <submittedName>
        <fullName evidence="1">Uncharacterized protein</fullName>
    </submittedName>
</protein>
<name>A0A0E9UTK7_ANGAN</name>
<reference evidence="1" key="2">
    <citation type="journal article" date="2015" name="Fish Shellfish Immunol.">
        <title>Early steps in the European eel (Anguilla anguilla)-Vibrio vulnificus interaction in the gills: Role of the RtxA13 toxin.</title>
        <authorList>
            <person name="Callol A."/>
            <person name="Pajuelo D."/>
            <person name="Ebbesson L."/>
            <person name="Teles M."/>
            <person name="MacKenzie S."/>
            <person name="Amaro C."/>
        </authorList>
    </citation>
    <scope>NUCLEOTIDE SEQUENCE</scope>
</reference>
<sequence length="25" mass="2833">MHCCRIKYSKVGQFFNMPGSVLTVS</sequence>
<accession>A0A0E9UTK7</accession>
<evidence type="ECO:0000313" key="1">
    <source>
        <dbReference type="EMBL" id="JAH69157.1"/>
    </source>
</evidence>
<reference evidence="1" key="1">
    <citation type="submission" date="2014-11" db="EMBL/GenBank/DDBJ databases">
        <authorList>
            <person name="Amaro Gonzalez C."/>
        </authorList>
    </citation>
    <scope>NUCLEOTIDE SEQUENCE</scope>
</reference>
<proteinExistence type="predicted"/>
<organism evidence="1">
    <name type="scientific">Anguilla anguilla</name>
    <name type="common">European freshwater eel</name>
    <name type="synonym">Muraena anguilla</name>
    <dbReference type="NCBI Taxonomy" id="7936"/>
    <lineage>
        <taxon>Eukaryota</taxon>
        <taxon>Metazoa</taxon>
        <taxon>Chordata</taxon>
        <taxon>Craniata</taxon>
        <taxon>Vertebrata</taxon>
        <taxon>Euteleostomi</taxon>
        <taxon>Actinopterygii</taxon>
        <taxon>Neopterygii</taxon>
        <taxon>Teleostei</taxon>
        <taxon>Anguilliformes</taxon>
        <taxon>Anguillidae</taxon>
        <taxon>Anguilla</taxon>
    </lineage>
</organism>
<dbReference type="EMBL" id="GBXM01039420">
    <property type="protein sequence ID" value="JAH69157.1"/>
    <property type="molecule type" value="Transcribed_RNA"/>
</dbReference>
<dbReference type="AlphaFoldDB" id="A0A0E9UTK7"/>